<dbReference type="PANTHER" id="PTHR10519:SF20">
    <property type="entry name" value="G-PROTEIN COUPLED RECEPTOR 156-RELATED"/>
    <property type="match status" value="1"/>
</dbReference>
<dbReference type="Proteomes" id="UP000749559">
    <property type="component" value="Unassembled WGS sequence"/>
</dbReference>
<evidence type="ECO:0000259" key="11">
    <source>
        <dbReference type="Pfam" id="PF01094"/>
    </source>
</evidence>
<evidence type="ECO:0000256" key="9">
    <source>
        <dbReference type="SAM" id="Phobius"/>
    </source>
</evidence>
<dbReference type="InterPro" id="IPR017978">
    <property type="entry name" value="GPCR_3_C"/>
</dbReference>
<gene>
    <name evidence="12" type="ORF">OFUS_LOCUS5442</name>
</gene>
<feature type="domain" description="Receptor ligand binding region" evidence="11">
    <location>
        <begin position="3"/>
        <end position="229"/>
    </location>
</feature>
<evidence type="ECO:0000313" key="13">
    <source>
        <dbReference type="Proteomes" id="UP000749559"/>
    </source>
</evidence>
<dbReference type="PANTHER" id="PTHR10519">
    <property type="entry name" value="GABA-B RECEPTOR"/>
    <property type="match status" value="1"/>
</dbReference>
<dbReference type="PRINTS" id="PR01176">
    <property type="entry name" value="GABABRECEPTR"/>
</dbReference>
<dbReference type="InterPro" id="IPR001828">
    <property type="entry name" value="ANF_lig-bd_rcpt"/>
</dbReference>
<keyword evidence="5 9" id="KW-0472">Membrane</keyword>
<organism evidence="12 13">
    <name type="scientific">Owenia fusiformis</name>
    <name type="common">Polychaete worm</name>
    <dbReference type="NCBI Taxonomy" id="6347"/>
    <lineage>
        <taxon>Eukaryota</taxon>
        <taxon>Metazoa</taxon>
        <taxon>Spiralia</taxon>
        <taxon>Lophotrochozoa</taxon>
        <taxon>Annelida</taxon>
        <taxon>Polychaeta</taxon>
        <taxon>Sedentaria</taxon>
        <taxon>Canalipalpata</taxon>
        <taxon>Sabellida</taxon>
        <taxon>Oweniida</taxon>
        <taxon>Oweniidae</taxon>
        <taxon>Owenia</taxon>
    </lineage>
</organism>
<proteinExistence type="predicted"/>
<dbReference type="Gene3D" id="3.40.50.2300">
    <property type="match status" value="2"/>
</dbReference>
<evidence type="ECO:0000256" key="2">
    <source>
        <dbReference type="ARBA" id="ARBA00022692"/>
    </source>
</evidence>
<feature type="transmembrane region" description="Helical" evidence="9">
    <location>
        <begin position="366"/>
        <end position="388"/>
    </location>
</feature>
<keyword evidence="8" id="KW-0807">Transducer</keyword>
<feature type="domain" description="G-protein coupled receptors family 3 profile" evidence="10">
    <location>
        <begin position="287"/>
        <end position="394"/>
    </location>
</feature>
<comment type="caution">
    <text evidence="12">The sequence shown here is derived from an EMBL/GenBank/DDBJ whole genome shotgun (WGS) entry which is preliminary data.</text>
</comment>
<keyword evidence="7" id="KW-0325">Glycoprotein</keyword>
<keyword evidence="3 9" id="KW-1133">Transmembrane helix</keyword>
<dbReference type="GO" id="GO:0004965">
    <property type="term" value="F:G protein-coupled GABA receptor activity"/>
    <property type="evidence" value="ECO:0007669"/>
    <property type="project" value="InterPro"/>
</dbReference>
<dbReference type="AlphaFoldDB" id="A0A8S4NAN9"/>
<feature type="transmembrane region" description="Helical" evidence="9">
    <location>
        <begin position="291"/>
        <end position="314"/>
    </location>
</feature>
<protein>
    <submittedName>
        <fullName evidence="12">Uncharacterized protein</fullName>
    </submittedName>
</protein>
<evidence type="ECO:0000313" key="12">
    <source>
        <dbReference type="EMBL" id="CAH1778534.1"/>
    </source>
</evidence>
<dbReference type="Pfam" id="PF01094">
    <property type="entry name" value="ANF_receptor"/>
    <property type="match status" value="1"/>
</dbReference>
<feature type="transmembrane region" description="Helical" evidence="9">
    <location>
        <begin position="326"/>
        <end position="346"/>
    </location>
</feature>
<accession>A0A8S4NAN9</accession>
<evidence type="ECO:0000256" key="6">
    <source>
        <dbReference type="ARBA" id="ARBA00023170"/>
    </source>
</evidence>
<dbReference type="InterPro" id="IPR002455">
    <property type="entry name" value="GPCR3_GABA-B"/>
</dbReference>
<name>A0A8S4NAN9_OWEFU</name>
<evidence type="ECO:0000259" key="10">
    <source>
        <dbReference type="Pfam" id="PF00003"/>
    </source>
</evidence>
<evidence type="ECO:0000256" key="8">
    <source>
        <dbReference type="ARBA" id="ARBA00023224"/>
    </source>
</evidence>
<evidence type="ECO:0000256" key="4">
    <source>
        <dbReference type="ARBA" id="ARBA00023040"/>
    </source>
</evidence>
<evidence type="ECO:0000256" key="7">
    <source>
        <dbReference type="ARBA" id="ARBA00023180"/>
    </source>
</evidence>
<dbReference type="GO" id="GO:0038039">
    <property type="term" value="C:G protein-coupled receptor heterodimeric complex"/>
    <property type="evidence" value="ECO:0007669"/>
    <property type="project" value="TreeGrafter"/>
</dbReference>
<keyword evidence="2 9" id="KW-0812">Transmembrane</keyword>
<sequence>KIGLITYDNGVMSKGTDVLKKKLAKRNIKPYADVLFDKSSSDVIWTSLKGIRIIVSFVMHTWDFGKMLCKLHELGLYGRHHVLFAYYNPFARLDLIDESVHGCNSSQVWKVLEGTIVCSEFLSSILGIYPGHRHFSTNETYKDLERILKPGIQVAKSLYFSAIYDNIWAIGLAINETLKNFTVDEVKNYKHSTNKKKPLLDSLYKNLLQVDFEGVSGRYFYNKTSGARQKDCYFGIWNSNRTLLEIGFYDTQERNLTMTQPPAVLLKSKGGTAPSDSEKEHVVRRRISKTAIIVLSLFSGVGILIALIYIIYAIVHNKHVMIKDEWPIMTSVVIFGCILLDVYVLVHIADLQTGIEPEPLLKDICMVSAGLLIFGFTFFYGGMAVKLWGVYKLF</sequence>
<evidence type="ECO:0000256" key="5">
    <source>
        <dbReference type="ARBA" id="ARBA00023136"/>
    </source>
</evidence>
<keyword evidence="13" id="KW-1185">Reference proteome</keyword>
<comment type="subcellular location">
    <subcellularLocation>
        <location evidence="1">Membrane</location>
        <topology evidence="1">Multi-pass membrane protein</topology>
    </subcellularLocation>
</comment>
<keyword evidence="4" id="KW-0297">G-protein coupled receptor</keyword>
<evidence type="ECO:0000256" key="3">
    <source>
        <dbReference type="ARBA" id="ARBA00022989"/>
    </source>
</evidence>
<dbReference type="Pfam" id="PF00003">
    <property type="entry name" value="7tm_3"/>
    <property type="match status" value="1"/>
</dbReference>
<feature type="non-terminal residue" evidence="12">
    <location>
        <position position="1"/>
    </location>
</feature>
<dbReference type="OrthoDB" id="5984008at2759"/>
<dbReference type="InterPro" id="IPR028082">
    <property type="entry name" value="Peripla_BP_I"/>
</dbReference>
<dbReference type="GO" id="GO:0007214">
    <property type="term" value="P:gamma-aminobutyric acid signaling pathway"/>
    <property type="evidence" value="ECO:0007669"/>
    <property type="project" value="TreeGrafter"/>
</dbReference>
<dbReference type="EMBL" id="CAIIXF020000003">
    <property type="protein sequence ID" value="CAH1778534.1"/>
    <property type="molecule type" value="Genomic_DNA"/>
</dbReference>
<evidence type="ECO:0000256" key="1">
    <source>
        <dbReference type="ARBA" id="ARBA00004141"/>
    </source>
</evidence>
<feature type="non-terminal residue" evidence="12">
    <location>
        <position position="394"/>
    </location>
</feature>
<keyword evidence="6" id="KW-0675">Receptor</keyword>
<reference evidence="12" key="1">
    <citation type="submission" date="2022-03" db="EMBL/GenBank/DDBJ databases">
        <authorList>
            <person name="Martin C."/>
        </authorList>
    </citation>
    <scope>NUCLEOTIDE SEQUENCE</scope>
</reference>
<dbReference type="SUPFAM" id="SSF53822">
    <property type="entry name" value="Periplasmic binding protein-like I"/>
    <property type="match status" value="1"/>
</dbReference>